<protein>
    <submittedName>
        <fullName evidence="1">Uncharacterized protein</fullName>
    </submittedName>
</protein>
<gene>
    <name evidence="1" type="ORF">BaRGS_00034541</name>
</gene>
<comment type="caution">
    <text evidence="1">The sequence shown here is derived from an EMBL/GenBank/DDBJ whole genome shotgun (WGS) entry which is preliminary data.</text>
</comment>
<dbReference type="AlphaFoldDB" id="A0ABD0JH25"/>
<sequence>MSYSQYSLGKTGVPSVTDSHVSNLLNKFPIKRAQVALRRGPINAKLPWPLTLEARFPIALPALHVTGYCMANEQLDKRNVTAGRQFGLKLSS</sequence>
<evidence type="ECO:0000313" key="2">
    <source>
        <dbReference type="Proteomes" id="UP001519460"/>
    </source>
</evidence>
<reference evidence="1 2" key="1">
    <citation type="journal article" date="2023" name="Sci. Data">
        <title>Genome assembly of the Korean intertidal mud-creeper Batillaria attramentaria.</title>
        <authorList>
            <person name="Patra A.K."/>
            <person name="Ho P.T."/>
            <person name="Jun S."/>
            <person name="Lee S.J."/>
            <person name="Kim Y."/>
            <person name="Won Y.J."/>
        </authorList>
    </citation>
    <scope>NUCLEOTIDE SEQUENCE [LARGE SCALE GENOMIC DNA]</scope>
    <source>
        <strain evidence="1">Wonlab-2016</strain>
    </source>
</reference>
<keyword evidence="2" id="KW-1185">Reference proteome</keyword>
<evidence type="ECO:0000313" key="1">
    <source>
        <dbReference type="EMBL" id="KAK7474192.1"/>
    </source>
</evidence>
<name>A0ABD0JH25_9CAEN</name>
<proteinExistence type="predicted"/>
<organism evidence="1 2">
    <name type="scientific">Batillaria attramentaria</name>
    <dbReference type="NCBI Taxonomy" id="370345"/>
    <lineage>
        <taxon>Eukaryota</taxon>
        <taxon>Metazoa</taxon>
        <taxon>Spiralia</taxon>
        <taxon>Lophotrochozoa</taxon>
        <taxon>Mollusca</taxon>
        <taxon>Gastropoda</taxon>
        <taxon>Caenogastropoda</taxon>
        <taxon>Sorbeoconcha</taxon>
        <taxon>Cerithioidea</taxon>
        <taxon>Batillariidae</taxon>
        <taxon>Batillaria</taxon>
    </lineage>
</organism>
<dbReference type="EMBL" id="JACVVK020000444">
    <property type="protein sequence ID" value="KAK7474192.1"/>
    <property type="molecule type" value="Genomic_DNA"/>
</dbReference>
<accession>A0ABD0JH25</accession>
<dbReference type="Proteomes" id="UP001519460">
    <property type="component" value="Unassembled WGS sequence"/>
</dbReference>